<dbReference type="Gene3D" id="1.25.40.10">
    <property type="entry name" value="Tetratricopeptide repeat domain"/>
    <property type="match status" value="1"/>
</dbReference>
<proteinExistence type="predicted"/>
<evidence type="ECO:0000256" key="1">
    <source>
        <dbReference type="SAM" id="SignalP"/>
    </source>
</evidence>
<sequence>MKNYLLGGALLLAALLPLTPASAQKVKIKQKAGAAPIPDAARRMLPLYGGVSTAEAERLAGPAILADATRSFASRAEASRFFSDKGFEYLQENQPDTAMYRFNLAWALDPRNPDAFRGQAVVLSQREAAPTEILPLLQQGLVLAPDNAALLGDLGTLQLLQFNTSKKKRDLTDAVTTLERAVQFQPANASAWSQLARAYYHQEKYPQAWEAVHNTQKYNMAMLDFGLISELLAKQPDPQGKFK</sequence>
<feature type="signal peptide" evidence="1">
    <location>
        <begin position="1"/>
        <end position="23"/>
    </location>
</feature>
<evidence type="ECO:0000313" key="2">
    <source>
        <dbReference type="EMBL" id="MBG8555144.1"/>
    </source>
</evidence>
<dbReference type="InterPro" id="IPR011990">
    <property type="entry name" value="TPR-like_helical_dom_sf"/>
</dbReference>
<dbReference type="SUPFAM" id="SSF48452">
    <property type="entry name" value="TPR-like"/>
    <property type="match status" value="1"/>
</dbReference>
<name>A0ABS0L4S2_9BACT</name>
<comment type="caution">
    <text evidence="2">The sequence shown here is derived from an EMBL/GenBank/DDBJ whole genome shotgun (WGS) entry which is preliminary data.</text>
</comment>
<dbReference type="RefSeq" id="WP_196956168.1">
    <property type="nucleotide sequence ID" value="NZ_JADWYK010000011.1"/>
</dbReference>
<dbReference type="EMBL" id="JADWYK010000011">
    <property type="protein sequence ID" value="MBG8555144.1"/>
    <property type="molecule type" value="Genomic_DNA"/>
</dbReference>
<reference evidence="2 3" key="1">
    <citation type="submission" date="2020-11" db="EMBL/GenBank/DDBJ databases">
        <title>Hymenobacter sp.</title>
        <authorList>
            <person name="Kim M.K."/>
        </authorList>
    </citation>
    <scope>NUCLEOTIDE SEQUENCE [LARGE SCALE GENOMIC DNA]</scope>
    <source>
        <strain evidence="2 3">BT594</strain>
    </source>
</reference>
<keyword evidence="1" id="KW-0732">Signal</keyword>
<organism evidence="2 3">
    <name type="scientific">Hymenobacter guriensis</name>
    <dbReference type="NCBI Taxonomy" id="2793065"/>
    <lineage>
        <taxon>Bacteria</taxon>
        <taxon>Pseudomonadati</taxon>
        <taxon>Bacteroidota</taxon>
        <taxon>Cytophagia</taxon>
        <taxon>Cytophagales</taxon>
        <taxon>Hymenobacteraceae</taxon>
        <taxon>Hymenobacter</taxon>
    </lineage>
</organism>
<accession>A0ABS0L4S2</accession>
<gene>
    <name evidence="2" type="ORF">I5L79_16445</name>
</gene>
<evidence type="ECO:0000313" key="3">
    <source>
        <dbReference type="Proteomes" id="UP000601099"/>
    </source>
</evidence>
<keyword evidence="3" id="KW-1185">Reference proteome</keyword>
<dbReference type="Proteomes" id="UP000601099">
    <property type="component" value="Unassembled WGS sequence"/>
</dbReference>
<feature type="chain" id="PRO_5046935446" description="Tetratricopeptide repeat protein" evidence="1">
    <location>
        <begin position="24"/>
        <end position="243"/>
    </location>
</feature>
<evidence type="ECO:0008006" key="4">
    <source>
        <dbReference type="Google" id="ProtNLM"/>
    </source>
</evidence>
<protein>
    <recommendedName>
        <fullName evidence="4">Tetratricopeptide repeat protein</fullName>
    </recommendedName>
</protein>